<organism evidence="1 2">
    <name type="scientific">Exidia glandulosa HHB12029</name>
    <dbReference type="NCBI Taxonomy" id="1314781"/>
    <lineage>
        <taxon>Eukaryota</taxon>
        <taxon>Fungi</taxon>
        <taxon>Dikarya</taxon>
        <taxon>Basidiomycota</taxon>
        <taxon>Agaricomycotina</taxon>
        <taxon>Agaricomycetes</taxon>
        <taxon>Auriculariales</taxon>
        <taxon>Exidiaceae</taxon>
        <taxon>Exidia</taxon>
    </lineage>
</organism>
<evidence type="ECO:0000313" key="2">
    <source>
        <dbReference type="Proteomes" id="UP000077266"/>
    </source>
</evidence>
<evidence type="ECO:0000313" key="1">
    <source>
        <dbReference type="EMBL" id="KZW01698.1"/>
    </source>
</evidence>
<sequence length="489" mass="56605">MSTIHDLPLQMLDEILMAIDDPAALTAAVLSYRRFYNIFKARKDVIKRRVLRNALGGDDVIASSLRTVRIETILPNYNQYNPVDRARFLWDIQPLKEDKTNTPTASEYAICVERARLFQQLEVLYSRSMKDRRTDKTSRLSFEESDRFRAALHRLWLLCLYTGSTSVVQVLCMRAATRLPLFYDGYTAQDVYDLHCVLDWLGELVIGCLPVETTSEFREPFRLICLCAGPAKILAAYLEPDRLHDHLRNIDASRFRSDDGWKDDLIPVFKSHQLLSPAETEVQIPSEMKPIVVLTEEPDVKCWNPTCGAQPGVQLWDATNWGYGPRWLRLDTLLHSLPDYLRNNCYERHLFLHLLGTTDAGPRPVDLGRDYLQIIEAYDVVPGMTVARVFQEIFNLPALIRDEKCKELLENDDFGGLTSNDLLCAECLDRMVKARLWLWWSYIKEKYAPQEHEKESCGYGYECRRQLWSLGHAFQCNVRRDHSIARFSV</sequence>
<keyword evidence="2" id="KW-1185">Reference proteome</keyword>
<dbReference type="OrthoDB" id="2745518at2759"/>
<dbReference type="InParanoid" id="A0A165P5W1"/>
<accession>A0A165P5W1</accession>
<reference evidence="1 2" key="1">
    <citation type="journal article" date="2016" name="Mol. Biol. Evol.">
        <title>Comparative Genomics of Early-Diverging Mushroom-Forming Fungi Provides Insights into the Origins of Lignocellulose Decay Capabilities.</title>
        <authorList>
            <person name="Nagy L.G."/>
            <person name="Riley R."/>
            <person name="Tritt A."/>
            <person name="Adam C."/>
            <person name="Daum C."/>
            <person name="Floudas D."/>
            <person name="Sun H."/>
            <person name="Yadav J.S."/>
            <person name="Pangilinan J."/>
            <person name="Larsson K.H."/>
            <person name="Matsuura K."/>
            <person name="Barry K."/>
            <person name="Labutti K."/>
            <person name="Kuo R."/>
            <person name="Ohm R.A."/>
            <person name="Bhattacharya S.S."/>
            <person name="Shirouzu T."/>
            <person name="Yoshinaga Y."/>
            <person name="Martin F.M."/>
            <person name="Grigoriev I.V."/>
            <person name="Hibbett D.S."/>
        </authorList>
    </citation>
    <scope>NUCLEOTIDE SEQUENCE [LARGE SCALE GENOMIC DNA]</scope>
    <source>
        <strain evidence="1 2">HHB12029</strain>
    </source>
</reference>
<dbReference type="AlphaFoldDB" id="A0A165P5W1"/>
<protein>
    <submittedName>
        <fullName evidence="1">Uncharacterized protein</fullName>
    </submittedName>
</protein>
<dbReference type="STRING" id="1314781.A0A165P5W1"/>
<dbReference type="EMBL" id="KV425892">
    <property type="protein sequence ID" value="KZW01698.1"/>
    <property type="molecule type" value="Genomic_DNA"/>
</dbReference>
<proteinExistence type="predicted"/>
<gene>
    <name evidence="1" type="ORF">EXIGLDRAFT_47936</name>
</gene>
<dbReference type="Proteomes" id="UP000077266">
    <property type="component" value="Unassembled WGS sequence"/>
</dbReference>
<name>A0A165P5W1_EXIGL</name>